<keyword evidence="2" id="KW-1185">Reference proteome</keyword>
<dbReference type="EMBL" id="FQXG01000003">
    <property type="protein sequence ID" value="SHH51274.1"/>
    <property type="molecule type" value="Genomic_DNA"/>
</dbReference>
<evidence type="ECO:0000313" key="2">
    <source>
        <dbReference type="Proteomes" id="UP000184268"/>
    </source>
</evidence>
<sequence length="88" mass="9164">MEELIIKGLALGALAQLLVMATYQNSRFTAAGTVLSLLVLALATGQCTTIEALVTAGGMVCGTITCEQVSRIARQLWASENHQDASPG</sequence>
<name>A0A1M5TKP4_9GAMM</name>
<dbReference type="Proteomes" id="UP000184268">
    <property type="component" value="Unassembled WGS sequence"/>
</dbReference>
<gene>
    <name evidence="1" type="ORF">SAMN02745129_2182</name>
</gene>
<evidence type="ECO:0000313" key="1">
    <source>
        <dbReference type="EMBL" id="SHH51274.1"/>
    </source>
</evidence>
<dbReference type="RefSeq" id="WP_067656246.1">
    <property type="nucleotide sequence ID" value="NZ_FQXG01000003.1"/>
</dbReference>
<proteinExistence type="predicted"/>
<reference evidence="1 2" key="1">
    <citation type="submission" date="2016-11" db="EMBL/GenBank/DDBJ databases">
        <authorList>
            <person name="Jaros S."/>
            <person name="Januszkiewicz K."/>
            <person name="Wedrychowicz H."/>
        </authorList>
    </citation>
    <scope>NUCLEOTIDE SEQUENCE [LARGE SCALE GENOMIC DNA]</scope>
    <source>
        <strain evidence="1 2">DSM 16917</strain>
    </source>
</reference>
<protein>
    <submittedName>
        <fullName evidence="1">Uncharacterized protein</fullName>
    </submittedName>
</protein>
<dbReference type="AlphaFoldDB" id="A0A1M5TKP4"/>
<organism evidence="1 2">
    <name type="scientific">Ferrimonas marina</name>
    <dbReference type="NCBI Taxonomy" id="299255"/>
    <lineage>
        <taxon>Bacteria</taxon>
        <taxon>Pseudomonadati</taxon>
        <taxon>Pseudomonadota</taxon>
        <taxon>Gammaproteobacteria</taxon>
        <taxon>Alteromonadales</taxon>
        <taxon>Ferrimonadaceae</taxon>
        <taxon>Ferrimonas</taxon>
    </lineage>
</organism>
<dbReference type="STRING" id="299255.SAMN02745129_2182"/>
<accession>A0A1M5TKP4</accession>